<protein>
    <submittedName>
        <fullName evidence="2">Uncharacterized protein</fullName>
    </submittedName>
</protein>
<reference evidence="2 3" key="1">
    <citation type="submission" date="2024-06" db="EMBL/GenBank/DDBJ databases">
        <title>Soil Sphingobacterium thalpophilum.</title>
        <authorList>
            <person name="Yang J."/>
            <person name="Li J."/>
        </authorList>
    </citation>
    <scope>NUCLEOTIDE SEQUENCE [LARGE SCALE GENOMIC DNA]</scope>
    <source>
        <strain evidence="2 3">22g91tb</strain>
    </source>
</reference>
<proteinExistence type="predicted"/>
<feature type="transmembrane region" description="Helical" evidence="1">
    <location>
        <begin position="129"/>
        <end position="148"/>
    </location>
</feature>
<comment type="caution">
    <text evidence="2">The sequence shown here is derived from an EMBL/GenBank/DDBJ whole genome shotgun (WGS) entry which is preliminary data.</text>
</comment>
<keyword evidence="3" id="KW-1185">Reference proteome</keyword>
<sequence>MEQVKEKLLQIETSVDALVRDLVKIAPMIHESNQDTVKLNENLVRGLNRLQELILEREKQLDKFLTALTPYFLTIEQYQKIGGSIETITDTAVERLNSCKSSLLQSVDSIPKETHVVQKHTLDYKSIPIVLIFSFLTTIIVFGLGQFWEQGKQLAEKRSYEIRYRLMALEMPEFVHGVDSVFRRDNERFEKLVIKREEEQRLLNSIKRKRSEIQNLDK</sequence>
<keyword evidence="1" id="KW-0812">Transmembrane</keyword>
<gene>
    <name evidence="2" type="ORF">ABTW24_05500</name>
</gene>
<name>A0ABV4H9A4_9SPHI</name>
<organism evidence="2 3">
    <name type="scientific">Sphingobacterium thalpophilum</name>
    <dbReference type="NCBI Taxonomy" id="259"/>
    <lineage>
        <taxon>Bacteria</taxon>
        <taxon>Pseudomonadati</taxon>
        <taxon>Bacteroidota</taxon>
        <taxon>Sphingobacteriia</taxon>
        <taxon>Sphingobacteriales</taxon>
        <taxon>Sphingobacteriaceae</taxon>
        <taxon>Sphingobacterium</taxon>
    </lineage>
</organism>
<evidence type="ECO:0000313" key="2">
    <source>
        <dbReference type="EMBL" id="MEZ0451043.1"/>
    </source>
</evidence>
<evidence type="ECO:0000256" key="1">
    <source>
        <dbReference type="SAM" id="Phobius"/>
    </source>
</evidence>
<dbReference type="EMBL" id="JBEOQB010000001">
    <property type="protein sequence ID" value="MEZ0451043.1"/>
    <property type="molecule type" value="Genomic_DNA"/>
</dbReference>
<keyword evidence="1" id="KW-1133">Transmembrane helix</keyword>
<evidence type="ECO:0000313" key="3">
    <source>
        <dbReference type="Proteomes" id="UP001566204"/>
    </source>
</evidence>
<accession>A0ABV4H9A4</accession>
<dbReference type="Proteomes" id="UP001566204">
    <property type="component" value="Unassembled WGS sequence"/>
</dbReference>
<keyword evidence="1" id="KW-0472">Membrane</keyword>
<dbReference type="RefSeq" id="WP_370481129.1">
    <property type="nucleotide sequence ID" value="NZ_JBEOQA010000001.1"/>
</dbReference>